<evidence type="ECO:0000256" key="4">
    <source>
        <dbReference type="ARBA" id="ARBA00022860"/>
    </source>
</evidence>
<dbReference type="GO" id="GO:0005516">
    <property type="term" value="F:calmodulin binding"/>
    <property type="evidence" value="ECO:0007669"/>
    <property type="project" value="UniProtKB-KW"/>
</dbReference>
<feature type="compositionally biased region" description="Polar residues" evidence="6">
    <location>
        <begin position="928"/>
        <end position="945"/>
    </location>
</feature>
<dbReference type="InterPro" id="IPR027417">
    <property type="entry name" value="P-loop_NTPase"/>
</dbReference>
<feature type="compositionally biased region" description="Basic and acidic residues" evidence="6">
    <location>
        <begin position="418"/>
        <end position="429"/>
    </location>
</feature>
<organism evidence="7 8">
    <name type="scientific">Ziziphus jujuba var. spinosa</name>
    <dbReference type="NCBI Taxonomy" id="714518"/>
    <lineage>
        <taxon>Eukaryota</taxon>
        <taxon>Viridiplantae</taxon>
        <taxon>Streptophyta</taxon>
        <taxon>Embryophyta</taxon>
        <taxon>Tracheophyta</taxon>
        <taxon>Spermatophyta</taxon>
        <taxon>Magnoliopsida</taxon>
        <taxon>eudicotyledons</taxon>
        <taxon>Gunneridae</taxon>
        <taxon>Pentapetalae</taxon>
        <taxon>rosids</taxon>
        <taxon>fabids</taxon>
        <taxon>Rosales</taxon>
        <taxon>Rhamnaceae</taxon>
        <taxon>Paliureae</taxon>
        <taxon>Ziziphus</taxon>
    </lineage>
</organism>
<proteinExistence type="predicted"/>
<dbReference type="Gene3D" id="1.20.5.190">
    <property type="match status" value="1"/>
</dbReference>
<dbReference type="InterPro" id="IPR000048">
    <property type="entry name" value="IQ_motif_EF-hand-BS"/>
</dbReference>
<dbReference type="PANTHER" id="PTHR31250:SF27">
    <property type="entry name" value="IQ DOMAIN-CONTAINING PROTEIN IQM5"/>
    <property type="match status" value="1"/>
</dbReference>
<keyword evidence="5" id="KW-0539">Nucleus</keyword>
<feature type="region of interest" description="Disordered" evidence="6">
    <location>
        <begin position="415"/>
        <end position="436"/>
    </location>
</feature>
<evidence type="ECO:0000256" key="1">
    <source>
        <dbReference type="ARBA" id="ARBA00004123"/>
    </source>
</evidence>
<feature type="compositionally biased region" description="Polar residues" evidence="6">
    <location>
        <begin position="730"/>
        <end position="748"/>
    </location>
</feature>
<gene>
    <name evidence="7" type="ORF">FEM48_Zijuj01G0278800</name>
</gene>
<protein>
    <submittedName>
        <fullName evidence="7">Uncharacterized protein</fullName>
    </submittedName>
</protein>
<feature type="region of interest" description="Disordered" evidence="6">
    <location>
        <begin position="730"/>
        <end position="756"/>
    </location>
</feature>
<reference evidence="7" key="1">
    <citation type="journal article" date="2021" name="Front. Plant Sci.">
        <title>Chromosome-Scale Genome Assembly for Chinese Sour Jujube and Insights Into Its Genome Evolution and Domestication Signature.</title>
        <authorList>
            <person name="Shen L.-Y."/>
            <person name="Luo H."/>
            <person name="Wang X.-L."/>
            <person name="Wang X.-M."/>
            <person name="Qiu X.-J."/>
            <person name="Liu H."/>
            <person name="Zhou S.-S."/>
            <person name="Jia K.-H."/>
            <person name="Nie S."/>
            <person name="Bao Y.-T."/>
            <person name="Zhang R.-G."/>
            <person name="Yun Q.-Z."/>
            <person name="Chai Y.-H."/>
            <person name="Lu J.-Y."/>
            <person name="Li Y."/>
            <person name="Zhao S.-W."/>
            <person name="Mao J.-F."/>
            <person name="Jia S.-G."/>
            <person name="Mao Y.-M."/>
        </authorList>
    </citation>
    <scope>NUCLEOTIDE SEQUENCE</scope>
    <source>
        <strain evidence="7">AT0</strain>
        <tissue evidence="7">Leaf</tissue>
    </source>
</reference>
<dbReference type="AlphaFoldDB" id="A0A978W5B5"/>
<evidence type="ECO:0000256" key="2">
    <source>
        <dbReference type="ARBA" id="ARBA00004496"/>
    </source>
</evidence>
<feature type="region of interest" description="Disordered" evidence="6">
    <location>
        <begin position="928"/>
        <end position="960"/>
    </location>
</feature>
<dbReference type="Pfam" id="PF00612">
    <property type="entry name" value="IQ"/>
    <property type="match status" value="3"/>
</dbReference>
<dbReference type="GO" id="GO:0005634">
    <property type="term" value="C:nucleus"/>
    <property type="evidence" value="ECO:0007669"/>
    <property type="project" value="UniProtKB-SubCell"/>
</dbReference>
<dbReference type="GO" id="GO:0005737">
    <property type="term" value="C:cytoplasm"/>
    <property type="evidence" value="ECO:0007669"/>
    <property type="project" value="UniProtKB-SubCell"/>
</dbReference>
<feature type="region of interest" description="Disordered" evidence="6">
    <location>
        <begin position="844"/>
        <end position="879"/>
    </location>
</feature>
<keyword evidence="4" id="KW-0112">Calmodulin-binding</keyword>
<dbReference type="EMBL" id="JAEACU010000001">
    <property type="protein sequence ID" value="KAH7547149.1"/>
    <property type="molecule type" value="Genomic_DNA"/>
</dbReference>
<keyword evidence="3" id="KW-0963">Cytoplasm</keyword>
<feature type="region of interest" description="Disordered" evidence="6">
    <location>
        <begin position="780"/>
        <end position="808"/>
    </location>
</feature>
<evidence type="ECO:0000256" key="6">
    <source>
        <dbReference type="SAM" id="MobiDB-lite"/>
    </source>
</evidence>
<comment type="caution">
    <text evidence="7">The sequence shown here is derived from an EMBL/GenBank/DDBJ whole genome shotgun (WGS) entry which is preliminary data.</text>
</comment>
<evidence type="ECO:0000256" key="3">
    <source>
        <dbReference type="ARBA" id="ARBA00022490"/>
    </source>
</evidence>
<dbReference type="PANTHER" id="PTHR31250">
    <property type="entry name" value="IQ DOMAIN-CONTAINING PROTEIN IQM3"/>
    <property type="match status" value="1"/>
</dbReference>
<feature type="region of interest" description="Disordered" evidence="6">
    <location>
        <begin position="371"/>
        <end position="395"/>
    </location>
</feature>
<feature type="compositionally biased region" description="Low complexity" evidence="6">
    <location>
        <begin position="844"/>
        <end position="873"/>
    </location>
</feature>
<evidence type="ECO:0000313" key="8">
    <source>
        <dbReference type="Proteomes" id="UP000813462"/>
    </source>
</evidence>
<name>A0A978W5B5_ZIZJJ</name>
<dbReference type="SMART" id="SM00015">
    <property type="entry name" value="IQ"/>
    <property type="match status" value="3"/>
</dbReference>
<dbReference type="Proteomes" id="UP000813462">
    <property type="component" value="Unassembled WGS sequence"/>
</dbReference>
<evidence type="ECO:0000256" key="5">
    <source>
        <dbReference type="ARBA" id="ARBA00023242"/>
    </source>
</evidence>
<evidence type="ECO:0000313" key="7">
    <source>
        <dbReference type="EMBL" id="KAH7547149.1"/>
    </source>
</evidence>
<sequence length="966" mass="108885">MLTARSIDYESQKRETTLRTVSFKKSNLNKSDNSEGLHKMIIEESLRSTKRKIGELKLQTAVSFKNPVLDVENNEVESNGDISFKELKPTITSLKPENIISSMLSSEPVAAAIKVQKVYKSYRTRRNLADSAVVVEELWWKALDFAALRQSSVSFFDSVKSETAISRWARARTRAAKLGKGLSKDEKAQQLALRHWLEAIDPRHRYGHNLHLYYDVWFSSESSQPFFYWLDIGDGKEVNLEKCSRTDLQHQCIKYLGLKEREAYEVKVENGKLVYKQSGLLVDTDAAAGKKWIFVLSTSRTMYAGEKKKGLFQHSSFVAGGAIIAAGRFVASNGVLEAIWSYSGHYRPTEESFTELISFLEEQQMDLTNVKKFPIDDDVPPNKKEKKKSGSMKDNLIKDKTLSLEAAANENKVITITKDSDENGQKDNESNGEAPPKLELRKSFSCKWSTGAGPRIGCLREYPTELQSKALEQVNLSPRFCATINNNAPIPSPRPSPKFHLSPKVAYIGLPSPSLQNLCALMGASGKWLKSLITLKKLPPNDHEKVGDKSKKKWRLWRSSSEGSAAMKRSEAHNSSFADYEAFTAAMAAVVRAPPKDFMMIKQEWAAIRIQTVFRGFLARRALRALRAVVRIQAIFRGRQVRKQAVVTLRCMQALVRVQARVRARSVRTSPEGEAVQKLLDEQRYQTDPIKQAEQGWCDSPGTVSEVRGKLHLKKNGAIKRERAMAYSVSQQRLRGNASPKSAKNQHAQRNRLDKNNSAGWSWLERWMAAKPWESRLMEEVNSTTPPSEMNPFSRKNEDFSCSSEQDSVKIRKNNITTRISARPHNNNNNAVVLNQLARCSSSSSPNSESLYDESSASTSTSASPTLVSSSNTPKMEGSEEINLCKPSYMNPTQSIKAKQRACNFSSQNMQRFSVEEFQFHYKSMELSNGDTRSSAGSNHPSVNFSKELYPPTSKGRHDCFRYRRQ</sequence>
<dbReference type="PROSITE" id="PS50096">
    <property type="entry name" value="IQ"/>
    <property type="match status" value="2"/>
</dbReference>
<dbReference type="SUPFAM" id="SSF52540">
    <property type="entry name" value="P-loop containing nucleoside triphosphate hydrolases"/>
    <property type="match status" value="1"/>
</dbReference>
<accession>A0A978W5B5</accession>
<comment type="subcellular location">
    <subcellularLocation>
        <location evidence="2">Cytoplasm</location>
    </subcellularLocation>
    <subcellularLocation>
        <location evidence="1">Nucleus</location>
    </subcellularLocation>
</comment>
<dbReference type="InterPro" id="IPR044159">
    <property type="entry name" value="IQM"/>
</dbReference>